<accession>F0F5D1</accession>
<name>F0F5D1_9BACT</name>
<evidence type="ECO:0000259" key="1">
    <source>
        <dbReference type="PROSITE" id="PS51301"/>
    </source>
</evidence>
<dbReference type="InterPro" id="IPR017880">
    <property type="entry name" value="KilA_N"/>
</dbReference>
<dbReference type="InterPro" id="IPR018004">
    <property type="entry name" value="KilA/APSES_HTH"/>
</dbReference>
<gene>
    <name evidence="2" type="ORF">HMPREF9141_0797</name>
</gene>
<dbReference type="Pfam" id="PF04383">
    <property type="entry name" value="KilA-N"/>
    <property type="match status" value="1"/>
</dbReference>
<dbReference type="AlphaFoldDB" id="F0F5D1"/>
<dbReference type="eggNOG" id="ENOG502Z7N4">
    <property type="taxonomic scope" value="Bacteria"/>
</dbReference>
<dbReference type="EMBL" id="AEWX01000013">
    <property type="protein sequence ID" value="EGC20550.1"/>
    <property type="molecule type" value="Genomic_DNA"/>
</dbReference>
<evidence type="ECO:0000313" key="3">
    <source>
        <dbReference type="Proteomes" id="UP000005697"/>
    </source>
</evidence>
<reference evidence="2 3" key="1">
    <citation type="submission" date="2011-01" db="EMBL/GenBank/DDBJ databases">
        <authorList>
            <person name="Muzny D."/>
            <person name="Qin X."/>
            <person name="Deng J."/>
            <person name="Jiang H."/>
            <person name="Liu Y."/>
            <person name="Qu J."/>
            <person name="Song X.-Z."/>
            <person name="Zhang L."/>
            <person name="Thornton R."/>
            <person name="Coyle M."/>
            <person name="Francisco L."/>
            <person name="Jackson L."/>
            <person name="Javaid M."/>
            <person name="Korchina V."/>
            <person name="Kovar C."/>
            <person name="Mata R."/>
            <person name="Mathew T."/>
            <person name="Ngo R."/>
            <person name="Nguyen L."/>
            <person name="Nguyen N."/>
            <person name="Okwuonu G."/>
            <person name="Ongeri F."/>
            <person name="Pham C."/>
            <person name="Simmons D."/>
            <person name="Wilczek-Boney K."/>
            <person name="Hale W."/>
            <person name="Jakkamsetti A."/>
            <person name="Pham P."/>
            <person name="Ruth R."/>
            <person name="San Lucas F."/>
            <person name="Warren J."/>
            <person name="Zhang J."/>
            <person name="Zhao Z."/>
            <person name="Zhou C."/>
            <person name="Zhu D."/>
            <person name="Lee S."/>
            <person name="Bess C."/>
            <person name="Blankenburg K."/>
            <person name="Forbes L."/>
            <person name="Fu Q."/>
            <person name="Gubbala S."/>
            <person name="Hirani K."/>
            <person name="Jayaseelan J.C."/>
            <person name="Lara F."/>
            <person name="Munidasa M."/>
            <person name="Palculict T."/>
            <person name="Patil S."/>
            <person name="Pu L.-L."/>
            <person name="Saada N."/>
            <person name="Tang L."/>
            <person name="Weissenberger G."/>
            <person name="Zhu Y."/>
            <person name="Hemphill L."/>
            <person name="Shang Y."/>
            <person name="Youmans B."/>
            <person name="Ayvaz T."/>
            <person name="Ross M."/>
            <person name="Santibanez J."/>
            <person name="Aqrawi P."/>
            <person name="Gross S."/>
            <person name="Joshi V."/>
            <person name="Fowler G."/>
            <person name="Nazareth L."/>
            <person name="Reid J."/>
            <person name="Worley K."/>
            <person name="Petrosino J."/>
            <person name="Highlander S."/>
            <person name="Gibbs R."/>
        </authorList>
    </citation>
    <scope>NUCLEOTIDE SEQUENCE [LARGE SCALE GENOMIC DNA]</scope>
    <source>
        <strain evidence="2 3">DSM 16608</strain>
    </source>
</reference>
<proteinExistence type="predicted"/>
<sequence>MGKIRKLTVLSTEISVVEGINSDDFICLTDMVKASEDDGRAADIIKNWIRNRATIEFLGAWESLYNPKFKVVEFDHFRKSAGLPTFTMSVANWVESTGAIGIYSKSGRYGGTYAHKDIAFEFGAAISPMFKLYLIKDYQRLKEEESNPALLQWHAKRFLSKANYAIHTDAIQIQLKHLGYKKAKEILVYAQEADMLNVVVFGCTAKEWESKNPQLARKRFNIRETASVAQLLVLSNLETINAEFIKKGISRSERFRALLKIAEEQLETLKKREIDSQFRKQFPENNVGKLLNGNDIVNRHNGMEQ</sequence>
<dbReference type="OrthoDB" id="9810290at2"/>
<feature type="domain" description="KilA-N" evidence="1">
    <location>
        <begin position="3"/>
        <end position="141"/>
    </location>
</feature>
<comment type="caution">
    <text evidence="2">The sequence shown here is derived from an EMBL/GenBank/DDBJ whole genome shotgun (WGS) entry which is preliminary data.</text>
</comment>
<organism evidence="2 3">
    <name type="scientific">Prevotella multiformis DSM 16608</name>
    <dbReference type="NCBI Taxonomy" id="888743"/>
    <lineage>
        <taxon>Bacteria</taxon>
        <taxon>Pseudomonadati</taxon>
        <taxon>Bacteroidota</taxon>
        <taxon>Bacteroidia</taxon>
        <taxon>Bacteroidales</taxon>
        <taxon>Prevotellaceae</taxon>
        <taxon>Prevotella</taxon>
    </lineage>
</organism>
<dbReference type="STRING" id="888743.HMPREF9141_0797"/>
<dbReference type="PROSITE" id="PS51301">
    <property type="entry name" value="KILA_N"/>
    <property type="match status" value="1"/>
</dbReference>
<dbReference type="HOGENOM" id="CLU_089658_0_0_10"/>
<evidence type="ECO:0000313" key="2">
    <source>
        <dbReference type="EMBL" id="EGC20550.1"/>
    </source>
</evidence>
<dbReference type="SMART" id="SM01252">
    <property type="entry name" value="KilA-N"/>
    <property type="match status" value="1"/>
</dbReference>
<protein>
    <recommendedName>
        <fullName evidence="1">KilA-N domain-containing protein</fullName>
    </recommendedName>
</protein>
<dbReference type="Proteomes" id="UP000005697">
    <property type="component" value="Unassembled WGS sequence"/>
</dbReference>
<keyword evidence="3" id="KW-1185">Reference proteome</keyword>
<dbReference type="RefSeq" id="WP_007368330.1">
    <property type="nucleotide sequence ID" value="NZ_GL872283.1"/>
</dbReference>